<evidence type="ECO:0000313" key="9">
    <source>
        <dbReference type="EMBL" id="CAH1787565.1"/>
    </source>
</evidence>
<dbReference type="GO" id="GO:0005912">
    <property type="term" value="C:adherens junction"/>
    <property type="evidence" value="ECO:0007669"/>
    <property type="project" value="TreeGrafter"/>
</dbReference>
<evidence type="ECO:0000256" key="6">
    <source>
        <dbReference type="PROSITE-ProRule" id="PRU00259"/>
    </source>
</evidence>
<feature type="region of interest" description="Disordered" evidence="8">
    <location>
        <begin position="357"/>
        <end position="556"/>
    </location>
</feature>
<dbReference type="SUPFAM" id="SSF48371">
    <property type="entry name" value="ARM repeat"/>
    <property type="match status" value="1"/>
</dbReference>
<dbReference type="Pfam" id="PF00514">
    <property type="entry name" value="Arm"/>
    <property type="match status" value="4"/>
</dbReference>
<feature type="compositionally biased region" description="Basic and acidic residues" evidence="8">
    <location>
        <begin position="542"/>
        <end position="556"/>
    </location>
</feature>
<feature type="repeat" description="ARM" evidence="6">
    <location>
        <begin position="648"/>
        <end position="691"/>
    </location>
</feature>
<dbReference type="InterPro" id="IPR011989">
    <property type="entry name" value="ARM-like"/>
</dbReference>
<feature type="repeat" description="ARM" evidence="6">
    <location>
        <begin position="900"/>
        <end position="937"/>
    </location>
</feature>
<evidence type="ECO:0000256" key="8">
    <source>
        <dbReference type="SAM" id="MobiDB-lite"/>
    </source>
</evidence>
<dbReference type="AlphaFoldDB" id="A0A8S4P2G0"/>
<dbReference type="PANTHER" id="PTHR10372:SF27">
    <property type="entry name" value="ADHERENS JUNCTION PROTEIN P120"/>
    <property type="match status" value="1"/>
</dbReference>
<feature type="compositionally biased region" description="Pro residues" evidence="8">
    <location>
        <begin position="251"/>
        <end position="264"/>
    </location>
</feature>
<evidence type="ECO:0000256" key="1">
    <source>
        <dbReference type="ARBA" id="ARBA00004282"/>
    </source>
</evidence>
<evidence type="ECO:0000256" key="3">
    <source>
        <dbReference type="ARBA" id="ARBA00022737"/>
    </source>
</evidence>
<evidence type="ECO:0000256" key="7">
    <source>
        <dbReference type="SAM" id="Coils"/>
    </source>
</evidence>
<feature type="repeat" description="ARM" evidence="6">
    <location>
        <begin position="604"/>
        <end position="649"/>
    </location>
</feature>
<dbReference type="InterPro" id="IPR000225">
    <property type="entry name" value="Armadillo"/>
</dbReference>
<comment type="similarity">
    <text evidence="2">Belongs to the beta-catenin family.</text>
</comment>
<feature type="region of interest" description="Disordered" evidence="8">
    <location>
        <begin position="138"/>
        <end position="208"/>
    </location>
</feature>
<feature type="compositionally biased region" description="Polar residues" evidence="8">
    <location>
        <begin position="365"/>
        <end position="383"/>
    </location>
</feature>
<sequence>MPAGTTAHPTHENTLNYNFRQATKEPVIRNGDESAASILQSVKEQEAQFEQLTRELEAERQSVANQLERIKVGSDSASMNSYDYDDSYRGQNGGAPTATSTTESYYDYGEEGVDLSNAGNNQLVDSCLRVLQERGLMGDDQQNDQYPDEGPPLPPPSSEHYRTATYSTRTMNGPNGTATQYERYGDVGPESPNMSYLSIQSDQPAEQQRVTKVTKVVTTRHITQSGDVPQNDQLDNYATYSSLRSSSQAEDPPPLRPAQGPPTPTRFTNNHDFTYNSHNYENYYPSLRENEYNRDPYIQQQETYTTNDDRYIPQPDDRYAPRMADDRYAPQVAEDSFVPNEDPYSFKKTTTTTTTILADQKYRDQSQYPEDPYSSQPNDSFSNPPDDRYPDDSRYGNPPSSAFRTQSPTEPRYGSQTDDRYGNPPTSAFRTQSPTEPRYGSQSDDRYGNPPTDVYGNGPDNRYPNDRYDGIDLDKYNRQQTPSPAGGSDRFGGPPGYTERADYNSLQRSPGGRPLYDDEPPRPAYPEGIPQVQEGLVGGPDFDPRRSPSVDSATREMRWRDPDLPEVIEFLSHPNDAIKSNAAAYLQHLTFHDDDVKAKTRSLGGIPVLVELLSHEIPEVHRNASGALRNLSYGKPNEENKKAINNAGGLPALVHLLMKSVDNDVRELVTGILWNMSSSPTLKKPIIDEALAPLVRHVLIPYSGWDQNMDPNQPPRDIHNWSTVFRNTTGILRNISSADEYARKKLRECEGLVDALLHIVKAAIGKNDIDNKSVENCVCVLRNLCYACQEVSDKKYLAKKAQAQQNDAENPGCFGGSKKNKKPANESKNQNSPQNSIPNVDPNQGMGLLWRPDVVHVYLPLLSDCSNPETLEAAAGAIQNLAACEWQPSIDIRAAVRKEKGLPIIVELLGLDNDRVVRAAATALRNLAIDTRNKELIGKYAMQQLVIKLPHPQENKSPEQLPSNETISAIIATLYEVIKKSSEFAMSIVEKEGVVRLHHIATSNKYTNKVNKFAATILNKLWEFKDLHPEYKKKNYSEKMFKVAVRPGSNKSPPVSANNTLHRPRADLGGGPYGAEYNDKTLPPINRQNPNHVMGRMDDMDPVANRMQDSRGPNPYGTRDEYEMNNRMRGDESAAQGTDPYVTYSGVEQPDPKYNDDYRPPGGVPLFTNPSLSQQSQPSNRDLQGKEPLYAQVDKRNKRQNQSPHSPSQRGMQIEGMPAEGGQGADSWV</sequence>
<feature type="compositionally biased region" description="Polar residues" evidence="8">
    <location>
        <begin position="164"/>
        <end position="180"/>
    </location>
</feature>
<name>A0A8S4P2G0_OWEFU</name>
<proteinExistence type="inferred from homology"/>
<gene>
    <name evidence="9" type="ORF">OFUS_LOCUS13236</name>
</gene>
<evidence type="ECO:0000256" key="5">
    <source>
        <dbReference type="ARBA" id="ARBA00022949"/>
    </source>
</evidence>
<feature type="compositionally biased region" description="Basic and acidic residues" evidence="8">
    <location>
        <begin position="385"/>
        <end position="394"/>
    </location>
</feature>
<dbReference type="InterPro" id="IPR016024">
    <property type="entry name" value="ARM-type_fold"/>
</dbReference>
<dbReference type="Proteomes" id="UP000749559">
    <property type="component" value="Unassembled WGS sequence"/>
</dbReference>
<feature type="compositionally biased region" description="Basic and acidic residues" evidence="8">
    <location>
        <begin position="1118"/>
        <end position="1132"/>
    </location>
</feature>
<dbReference type="InterPro" id="IPR028435">
    <property type="entry name" value="Plakophilin/d_Catenin"/>
</dbReference>
<evidence type="ECO:0000256" key="4">
    <source>
        <dbReference type="ARBA" id="ARBA00022889"/>
    </source>
</evidence>
<dbReference type="GO" id="GO:0098609">
    <property type="term" value="P:cell-cell adhesion"/>
    <property type="evidence" value="ECO:0007669"/>
    <property type="project" value="InterPro"/>
</dbReference>
<feature type="compositionally biased region" description="Polar residues" evidence="8">
    <location>
        <begin position="192"/>
        <end position="208"/>
    </location>
</feature>
<protein>
    <recommendedName>
        <fullName evidence="11">Armadillo repeat protein deleted in velo-cardio-facial syndrome</fullName>
    </recommendedName>
</protein>
<feature type="compositionally biased region" description="Basic and acidic residues" evidence="8">
    <location>
        <begin position="1150"/>
        <end position="1159"/>
    </location>
</feature>
<dbReference type="GO" id="GO:0005634">
    <property type="term" value="C:nucleus"/>
    <property type="evidence" value="ECO:0007669"/>
    <property type="project" value="TreeGrafter"/>
</dbReference>
<feature type="compositionally biased region" description="Polar residues" evidence="8">
    <location>
        <begin position="424"/>
        <end position="435"/>
    </location>
</feature>
<feature type="compositionally biased region" description="Polar residues" evidence="8">
    <location>
        <begin position="826"/>
        <end position="842"/>
    </location>
</feature>
<feature type="compositionally biased region" description="Low complexity" evidence="8">
    <location>
        <begin position="1170"/>
        <end position="1179"/>
    </location>
</feature>
<evidence type="ECO:0000313" key="10">
    <source>
        <dbReference type="Proteomes" id="UP000749559"/>
    </source>
</evidence>
<comment type="caution">
    <text evidence="9">The sequence shown here is derived from an EMBL/GenBank/DDBJ whole genome shotgun (WGS) entry which is preliminary data.</text>
</comment>
<feature type="region of interest" description="Disordered" evidence="8">
    <location>
        <begin position="1047"/>
        <end position="1229"/>
    </location>
</feature>
<feature type="coiled-coil region" evidence="7">
    <location>
        <begin position="35"/>
        <end position="69"/>
    </location>
</feature>
<feature type="compositionally biased region" description="Gly residues" evidence="8">
    <location>
        <begin position="1219"/>
        <end position="1229"/>
    </location>
</feature>
<dbReference type="SMART" id="SM00185">
    <property type="entry name" value="ARM"/>
    <property type="match status" value="6"/>
</dbReference>
<dbReference type="EMBL" id="CAIIXF020000006">
    <property type="protein sequence ID" value="CAH1787565.1"/>
    <property type="molecule type" value="Genomic_DNA"/>
</dbReference>
<organism evidence="9 10">
    <name type="scientific">Owenia fusiformis</name>
    <name type="common">Polychaete worm</name>
    <dbReference type="NCBI Taxonomy" id="6347"/>
    <lineage>
        <taxon>Eukaryota</taxon>
        <taxon>Metazoa</taxon>
        <taxon>Spiralia</taxon>
        <taxon>Lophotrochozoa</taxon>
        <taxon>Annelida</taxon>
        <taxon>Polychaeta</taxon>
        <taxon>Sedentaria</taxon>
        <taxon>Canalipalpata</taxon>
        <taxon>Sabellida</taxon>
        <taxon>Oweniida</taxon>
        <taxon>Oweniidae</taxon>
        <taxon>Owenia</taxon>
    </lineage>
</organism>
<dbReference type="PANTHER" id="PTHR10372">
    <property type="entry name" value="PLAKOPHILLIN-RELATED"/>
    <property type="match status" value="1"/>
</dbReference>
<dbReference type="Gene3D" id="1.25.10.10">
    <property type="entry name" value="Leucine-rich Repeat Variant"/>
    <property type="match status" value="1"/>
</dbReference>
<accession>A0A8S4P2G0</accession>
<feature type="compositionally biased region" description="Basic and acidic residues" evidence="8">
    <location>
        <begin position="463"/>
        <end position="477"/>
    </location>
</feature>
<dbReference type="GO" id="GO:0005886">
    <property type="term" value="C:plasma membrane"/>
    <property type="evidence" value="ECO:0007669"/>
    <property type="project" value="TreeGrafter"/>
</dbReference>
<feature type="region of interest" description="Disordered" evidence="8">
    <location>
        <begin position="242"/>
        <end position="275"/>
    </location>
</feature>
<dbReference type="PROSITE" id="PS50176">
    <property type="entry name" value="ARM_REPEAT"/>
    <property type="match status" value="3"/>
</dbReference>
<feature type="compositionally biased region" description="Polar residues" evidence="8">
    <location>
        <begin position="1200"/>
        <end position="1211"/>
    </location>
</feature>
<evidence type="ECO:0000256" key="2">
    <source>
        <dbReference type="ARBA" id="ARBA00005462"/>
    </source>
</evidence>
<feature type="compositionally biased region" description="Polar residues" evidence="8">
    <location>
        <begin position="1049"/>
        <end position="1061"/>
    </location>
</feature>
<feature type="region of interest" description="Disordered" evidence="8">
    <location>
        <begin position="807"/>
        <end position="843"/>
    </location>
</feature>
<feature type="region of interest" description="Disordered" evidence="8">
    <location>
        <begin position="76"/>
        <end position="102"/>
    </location>
</feature>
<dbReference type="GO" id="GO:0005737">
    <property type="term" value="C:cytoplasm"/>
    <property type="evidence" value="ECO:0007669"/>
    <property type="project" value="TreeGrafter"/>
</dbReference>
<keyword evidence="4" id="KW-0130">Cell adhesion</keyword>
<reference evidence="9" key="1">
    <citation type="submission" date="2022-03" db="EMBL/GenBank/DDBJ databases">
        <authorList>
            <person name="Martin C."/>
        </authorList>
    </citation>
    <scope>NUCLEOTIDE SEQUENCE</scope>
</reference>
<keyword evidence="5" id="KW-0965">Cell junction</keyword>
<keyword evidence="10" id="KW-1185">Reference proteome</keyword>
<keyword evidence="3" id="KW-0677">Repeat</keyword>
<feature type="compositionally biased region" description="Polar residues" evidence="8">
    <location>
        <begin position="265"/>
        <end position="275"/>
    </location>
</feature>
<feature type="compositionally biased region" description="Polar residues" evidence="8">
    <location>
        <begin position="398"/>
        <end position="409"/>
    </location>
</feature>
<evidence type="ECO:0008006" key="11">
    <source>
        <dbReference type="Google" id="ProtNLM"/>
    </source>
</evidence>
<keyword evidence="7" id="KW-0175">Coiled coil</keyword>
<comment type="subcellular location">
    <subcellularLocation>
        <location evidence="1">Cell junction</location>
    </subcellularLocation>
</comment>
<dbReference type="OrthoDB" id="3245100at2759"/>